<dbReference type="EMBL" id="CP087977">
    <property type="protein sequence ID" value="UUZ46293.1"/>
    <property type="molecule type" value="Genomic_DNA"/>
</dbReference>
<reference evidence="1" key="1">
    <citation type="submission" date="2021-11" db="EMBL/GenBank/DDBJ databases">
        <title>Study of the species diversity of bacterial strains isolated from a unique natural object - Shulgan-Tash cave (Bashkiria).</title>
        <authorList>
            <person name="Sazanova A.L."/>
            <person name="Chirak E.R."/>
            <person name="Safronova V.I."/>
        </authorList>
    </citation>
    <scope>NUCLEOTIDE SEQUENCE</scope>
    <source>
        <strain evidence="1">P1</strain>
    </source>
</reference>
<organism evidence="1 2">
    <name type="scientific">Janibacter limosus</name>
    <dbReference type="NCBI Taxonomy" id="53458"/>
    <lineage>
        <taxon>Bacteria</taxon>
        <taxon>Bacillati</taxon>
        <taxon>Actinomycetota</taxon>
        <taxon>Actinomycetes</taxon>
        <taxon>Micrococcales</taxon>
        <taxon>Intrasporangiaceae</taxon>
        <taxon>Janibacter</taxon>
    </lineage>
</organism>
<sequence>MFVAYSTVGSCDRALERTRAYIAEREVFGQPLATKQYVTFRLAELQAQVELLRSHNAAVCEGYMAGDDIIRGASVAKLTAGRLVREVADTCIQFYGGMGYMEETWTARFLRDTRLGSIGGGADEVMLRVLARLDGMPA</sequence>
<protein>
    <submittedName>
        <fullName evidence="1">Acyl-CoA dehydrogenase family protein</fullName>
    </submittedName>
</protein>
<gene>
    <name evidence="1" type="ORF">LP422_08145</name>
</gene>
<evidence type="ECO:0000313" key="1">
    <source>
        <dbReference type="EMBL" id="UUZ46293.1"/>
    </source>
</evidence>
<proteinExistence type="predicted"/>
<name>A0AC61U8R4_9MICO</name>
<dbReference type="Proteomes" id="UP001059663">
    <property type="component" value="Chromosome"/>
</dbReference>
<accession>A0AC61U8R4</accession>
<evidence type="ECO:0000313" key="2">
    <source>
        <dbReference type="Proteomes" id="UP001059663"/>
    </source>
</evidence>